<dbReference type="InterPro" id="IPR049806">
    <property type="entry name" value="MasK-like_C"/>
</dbReference>
<keyword evidence="4" id="KW-1185">Reference proteome</keyword>
<proteinExistence type="predicted"/>
<reference evidence="3 4" key="1">
    <citation type="submission" date="2016-10" db="EMBL/GenBank/DDBJ databases">
        <authorList>
            <person name="de Groot N.N."/>
        </authorList>
    </citation>
    <scope>NUCLEOTIDE SEQUENCE [LARGE SCALE GENOMIC DNA]</scope>
    <source>
        <strain evidence="3 4">CGMCC 1.7059</strain>
    </source>
</reference>
<feature type="compositionally biased region" description="Low complexity" evidence="1">
    <location>
        <begin position="206"/>
        <end position="224"/>
    </location>
</feature>
<feature type="compositionally biased region" description="Low complexity" evidence="1">
    <location>
        <begin position="109"/>
        <end position="119"/>
    </location>
</feature>
<protein>
    <recommendedName>
        <fullName evidence="5">Outer membrane transport energization protein TonB</fullName>
    </recommendedName>
</protein>
<feature type="region of interest" description="Disordered" evidence="1">
    <location>
        <begin position="92"/>
        <end position="123"/>
    </location>
</feature>
<evidence type="ECO:0000256" key="2">
    <source>
        <dbReference type="SAM" id="Phobius"/>
    </source>
</evidence>
<dbReference type="Proteomes" id="UP000199675">
    <property type="component" value="Unassembled WGS sequence"/>
</dbReference>
<keyword evidence="2" id="KW-0812">Transmembrane</keyword>
<dbReference type="Gene3D" id="3.30.1150.10">
    <property type="match status" value="1"/>
</dbReference>
<dbReference type="RefSeq" id="WP_245725934.1">
    <property type="nucleotide sequence ID" value="NZ_FNNE01000003.1"/>
</dbReference>
<dbReference type="AlphaFoldDB" id="A0A1H2UZM9"/>
<evidence type="ECO:0000313" key="3">
    <source>
        <dbReference type="EMBL" id="SDW61511.1"/>
    </source>
</evidence>
<dbReference type="EMBL" id="FNNE01000003">
    <property type="protein sequence ID" value="SDW61511.1"/>
    <property type="molecule type" value="Genomic_DNA"/>
</dbReference>
<dbReference type="SUPFAM" id="SSF74653">
    <property type="entry name" value="TolA/TonB C-terminal domain"/>
    <property type="match status" value="1"/>
</dbReference>
<dbReference type="STRING" id="488533.SAMN04487960_103280"/>
<accession>A0A1H2UZM9</accession>
<feature type="transmembrane region" description="Helical" evidence="2">
    <location>
        <begin position="21"/>
        <end position="39"/>
    </location>
</feature>
<name>A0A1H2UZM9_9GAMM</name>
<gene>
    <name evidence="3" type="ORF">SAMN04487960_103280</name>
</gene>
<feature type="compositionally biased region" description="Pro residues" evidence="1">
    <location>
        <begin position="98"/>
        <end position="108"/>
    </location>
</feature>
<feature type="region of interest" description="Disordered" evidence="1">
    <location>
        <begin position="204"/>
        <end position="225"/>
    </location>
</feature>
<sequence>MANRYGTRLPWSEERGDRLRFGCVITVLAVMFVVPAVWIPGIQLTEPDRAETEALPPQLARLMEKQPAPESSVDVVPEPELMPEIAEAAERVDEVPEPSLPEPEPAPAPETVAPESATEPSERAIQQAREVAARSGLLALQDQLAQMRAPETSAPRTLIANAGPAESVADSGAPSASDALAGSGGVVAEVGPRREVQVAGHEVRQVAEPQPQQVTAAPVQPIAPSSRRGMNTIRQVFDAQKTVLYALYRRELRQDPTLEGKVLLELDIEPDGRVSRCEVVNSDLGNPALEARLASRVLLFDFGSDDVERRTVRFPIEFLPS</sequence>
<keyword evidence="2" id="KW-0472">Membrane</keyword>
<evidence type="ECO:0008006" key="5">
    <source>
        <dbReference type="Google" id="ProtNLM"/>
    </source>
</evidence>
<evidence type="ECO:0000313" key="4">
    <source>
        <dbReference type="Proteomes" id="UP000199675"/>
    </source>
</evidence>
<dbReference type="NCBIfam" id="NF033768">
    <property type="entry name" value="myxo_SS_tail"/>
    <property type="match status" value="1"/>
</dbReference>
<organism evidence="3 4">
    <name type="scientific">Marinobacter mobilis</name>
    <dbReference type="NCBI Taxonomy" id="488533"/>
    <lineage>
        <taxon>Bacteria</taxon>
        <taxon>Pseudomonadati</taxon>
        <taxon>Pseudomonadota</taxon>
        <taxon>Gammaproteobacteria</taxon>
        <taxon>Pseudomonadales</taxon>
        <taxon>Marinobacteraceae</taxon>
        <taxon>Marinobacter</taxon>
    </lineage>
</organism>
<keyword evidence="2" id="KW-1133">Transmembrane helix</keyword>
<evidence type="ECO:0000256" key="1">
    <source>
        <dbReference type="SAM" id="MobiDB-lite"/>
    </source>
</evidence>